<sequence>MKAVKVIGFILLGLLVIVAAAGTYVKVALPDTGAAPQIKIERTAERIKRGDYLANHVSACMDCHSTKDESLYGSPVVGGFGAGGEKFDQQMGLPGKFYASNITPYKLLSWTDGEIFRALTTGENKFGKAIFPLMPWDHIGQMDKEDVYSIIAYLRSIPAIKKDIPASEIDFPVNFIINTMPHKANLGKLPSENDTIKYGAYLVNAAACMDCHSKRSHGDIIPGTEFGGGMEFKQQGGVVRSANITPDKLTGIGSWSKDIFIQRFKSFEGKEKQAAKLNPGDPHIPMPWYMYAGMKANDLAAIYAYLRTVKPIKNQVIAFQKF</sequence>
<evidence type="ECO:0000259" key="5">
    <source>
        <dbReference type="PROSITE" id="PS51007"/>
    </source>
</evidence>
<dbReference type="GO" id="GO:0046872">
    <property type="term" value="F:metal ion binding"/>
    <property type="evidence" value="ECO:0007669"/>
    <property type="project" value="UniProtKB-KW"/>
</dbReference>
<dbReference type="InterPro" id="IPR051459">
    <property type="entry name" value="Cytochrome_c-type_DH"/>
</dbReference>
<dbReference type="AlphaFoldDB" id="A0A1H2CF64"/>
<evidence type="ECO:0000256" key="1">
    <source>
        <dbReference type="ARBA" id="ARBA00022617"/>
    </source>
</evidence>
<dbReference type="Pfam" id="PF00034">
    <property type="entry name" value="Cytochrom_C"/>
    <property type="match status" value="1"/>
</dbReference>
<dbReference type="PANTHER" id="PTHR35008:SF8">
    <property type="entry name" value="ALCOHOL DEHYDROGENASE CYTOCHROME C SUBUNIT"/>
    <property type="match status" value="1"/>
</dbReference>
<evidence type="ECO:0000256" key="4">
    <source>
        <dbReference type="PROSITE-ProRule" id="PRU00433"/>
    </source>
</evidence>
<dbReference type="PANTHER" id="PTHR35008">
    <property type="entry name" value="BLL4482 PROTEIN-RELATED"/>
    <property type="match status" value="1"/>
</dbReference>
<dbReference type="PROSITE" id="PS51007">
    <property type="entry name" value="CYTC"/>
    <property type="match status" value="2"/>
</dbReference>
<evidence type="ECO:0000313" key="6">
    <source>
        <dbReference type="EMBL" id="SDT68746.1"/>
    </source>
</evidence>
<keyword evidence="2 4" id="KW-0479">Metal-binding</keyword>
<dbReference type="STRING" id="652787.SAMN05216490_4942"/>
<gene>
    <name evidence="6" type="ORF">SAMN05216490_4942</name>
</gene>
<reference evidence="6 7" key="1">
    <citation type="submission" date="2016-10" db="EMBL/GenBank/DDBJ databases">
        <authorList>
            <person name="de Groot N.N."/>
        </authorList>
    </citation>
    <scope>NUCLEOTIDE SEQUENCE [LARGE SCALE GENOMIC DNA]</scope>
    <source>
        <strain evidence="6 7">MP1X4</strain>
    </source>
</reference>
<dbReference type="InterPro" id="IPR036909">
    <property type="entry name" value="Cyt_c-like_dom_sf"/>
</dbReference>
<feature type="domain" description="Cytochrome c" evidence="5">
    <location>
        <begin position="194"/>
        <end position="310"/>
    </location>
</feature>
<dbReference type="RefSeq" id="WP_091379669.1">
    <property type="nucleotide sequence ID" value="NZ_LT629740.1"/>
</dbReference>
<keyword evidence="3 4" id="KW-0408">Iron</keyword>
<protein>
    <submittedName>
        <fullName evidence="6">Cytochrome c</fullName>
    </submittedName>
</protein>
<evidence type="ECO:0000256" key="3">
    <source>
        <dbReference type="ARBA" id="ARBA00023004"/>
    </source>
</evidence>
<dbReference type="SUPFAM" id="SSF46626">
    <property type="entry name" value="Cytochrome c"/>
    <property type="match status" value="2"/>
</dbReference>
<evidence type="ECO:0000313" key="7">
    <source>
        <dbReference type="Proteomes" id="UP000199679"/>
    </source>
</evidence>
<proteinExistence type="predicted"/>
<dbReference type="GO" id="GO:0020037">
    <property type="term" value="F:heme binding"/>
    <property type="evidence" value="ECO:0007669"/>
    <property type="project" value="InterPro"/>
</dbReference>
<dbReference type="InterPro" id="IPR009056">
    <property type="entry name" value="Cyt_c-like_dom"/>
</dbReference>
<dbReference type="Gene3D" id="1.10.760.10">
    <property type="entry name" value="Cytochrome c-like domain"/>
    <property type="match status" value="2"/>
</dbReference>
<feature type="domain" description="Cytochrome c" evidence="5">
    <location>
        <begin position="45"/>
        <end position="158"/>
    </location>
</feature>
<name>A0A1H2CF64_MUCMA</name>
<evidence type="ECO:0000256" key="2">
    <source>
        <dbReference type="ARBA" id="ARBA00022723"/>
    </source>
</evidence>
<organism evidence="6 7">
    <name type="scientific">Mucilaginibacter mallensis</name>
    <dbReference type="NCBI Taxonomy" id="652787"/>
    <lineage>
        <taxon>Bacteria</taxon>
        <taxon>Pseudomonadati</taxon>
        <taxon>Bacteroidota</taxon>
        <taxon>Sphingobacteriia</taxon>
        <taxon>Sphingobacteriales</taxon>
        <taxon>Sphingobacteriaceae</taxon>
        <taxon>Mucilaginibacter</taxon>
    </lineage>
</organism>
<dbReference type="OrthoDB" id="9809720at2"/>
<accession>A0A1H2CF64</accession>
<keyword evidence="7" id="KW-1185">Reference proteome</keyword>
<dbReference type="Proteomes" id="UP000199679">
    <property type="component" value="Chromosome I"/>
</dbReference>
<keyword evidence="1 4" id="KW-0349">Heme</keyword>
<dbReference type="EMBL" id="LT629740">
    <property type="protein sequence ID" value="SDT68746.1"/>
    <property type="molecule type" value="Genomic_DNA"/>
</dbReference>
<dbReference type="GO" id="GO:0009055">
    <property type="term" value="F:electron transfer activity"/>
    <property type="evidence" value="ECO:0007669"/>
    <property type="project" value="InterPro"/>
</dbReference>